<keyword evidence="6" id="KW-1185">Reference proteome</keyword>
<dbReference type="InterPro" id="IPR011004">
    <property type="entry name" value="Trimer_LpxA-like_sf"/>
</dbReference>
<dbReference type="NCBIfam" id="TIGR03308">
    <property type="entry name" value="phn_thr-fam"/>
    <property type="match status" value="1"/>
</dbReference>
<dbReference type="PANTHER" id="PTHR43300:SF11">
    <property type="entry name" value="ACETYLTRANSFERASE RV3034C-RELATED"/>
    <property type="match status" value="1"/>
</dbReference>
<organism evidence="5 6">
    <name type="scientific">Fulvimarina uroteuthidis</name>
    <dbReference type="NCBI Taxonomy" id="3098149"/>
    <lineage>
        <taxon>Bacteria</taxon>
        <taxon>Pseudomonadati</taxon>
        <taxon>Pseudomonadota</taxon>
        <taxon>Alphaproteobacteria</taxon>
        <taxon>Hyphomicrobiales</taxon>
        <taxon>Aurantimonadaceae</taxon>
        <taxon>Fulvimarina</taxon>
    </lineage>
</organism>
<keyword evidence="4" id="KW-0012">Acyltransferase</keyword>
<sequence length="205" mass="23052">MPKLSVAPLVHANAEIEDCDLGRFTEVAERCRIAESRLGDYSYMMRDCEAWRAEIGKFVNIAAAVRINATNHPVSRATQHHFTYRAGDYFDGETDEREFFDWRREHAVTIGHDVWIGHGATILPGVAIGNGAVVGAGAVVTKDVEAYTIVGGVPAVMIRRRFDPELSRRMDELAWWDWPHETLRATLADFRSLDAKGFVDKHLGR</sequence>
<dbReference type="RefSeq" id="WP_322187390.1">
    <property type="nucleotide sequence ID" value="NZ_JAXLPB010000003.1"/>
</dbReference>
<dbReference type="InterPro" id="IPR017694">
    <property type="entry name" value="Phosphonate_tfrase_rpt"/>
</dbReference>
<keyword evidence="3" id="KW-0677">Repeat</keyword>
<dbReference type="InterPro" id="IPR001451">
    <property type="entry name" value="Hexapep"/>
</dbReference>
<dbReference type="PROSITE" id="PS00101">
    <property type="entry name" value="HEXAPEP_TRANSFERASES"/>
    <property type="match status" value="1"/>
</dbReference>
<dbReference type="CDD" id="cd03349">
    <property type="entry name" value="LbH_XAT"/>
    <property type="match status" value="1"/>
</dbReference>
<dbReference type="Pfam" id="PF00132">
    <property type="entry name" value="Hexapep"/>
    <property type="match status" value="1"/>
</dbReference>
<dbReference type="EMBL" id="JAXLPB010000003">
    <property type="protein sequence ID" value="MDY8109898.1"/>
    <property type="molecule type" value="Genomic_DNA"/>
</dbReference>
<dbReference type="Gene3D" id="2.160.10.10">
    <property type="entry name" value="Hexapeptide repeat proteins"/>
    <property type="match status" value="1"/>
</dbReference>
<dbReference type="InterPro" id="IPR018357">
    <property type="entry name" value="Hexapep_transf_CS"/>
</dbReference>
<dbReference type="SUPFAM" id="SSF51161">
    <property type="entry name" value="Trimeric LpxA-like enzymes"/>
    <property type="match status" value="1"/>
</dbReference>
<evidence type="ECO:0000313" key="6">
    <source>
        <dbReference type="Proteomes" id="UP001294412"/>
    </source>
</evidence>
<evidence type="ECO:0000313" key="5">
    <source>
        <dbReference type="EMBL" id="MDY8109898.1"/>
    </source>
</evidence>
<accession>A0ABU5I591</accession>
<dbReference type="PANTHER" id="PTHR43300">
    <property type="entry name" value="ACETYLTRANSFERASE"/>
    <property type="match status" value="1"/>
</dbReference>
<comment type="similarity">
    <text evidence="1">Belongs to the transferase hexapeptide repeat family.</text>
</comment>
<protein>
    <submittedName>
        <fullName evidence="5">DapH/DapD/GlmU-related protein</fullName>
    </submittedName>
</protein>
<reference evidence="5 6" key="1">
    <citation type="submission" date="2023-12" db="EMBL/GenBank/DDBJ databases">
        <title>Description of Novel Strain Fulvimarina sp. 2208YS6-2-32 isolated from Uroteuthis (Photololigo) edulis.</title>
        <authorList>
            <person name="Park J.-S."/>
        </authorList>
    </citation>
    <scope>NUCLEOTIDE SEQUENCE [LARGE SCALE GENOMIC DNA]</scope>
    <source>
        <strain evidence="5 6">2208YS6-2-32</strain>
    </source>
</reference>
<dbReference type="InterPro" id="IPR050179">
    <property type="entry name" value="Trans_hexapeptide_repeat"/>
</dbReference>
<evidence type="ECO:0000256" key="1">
    <source>
        <dbReference type="ARBA" id="ARBA00007274"/>
    </source>
</evidence>
<dbReference type="Proteomes" id="UP001294412">
    <property type="component" value="Unassembled WGS sequence"/>
</dbReference>
<keyword evidence="2" id="KW-0808">Transferase</keyword>
<evidence type="ECO:0000256" key="4">
    <source>
        <dbReference type="ARBA" id="ARBA00023315"/>
    </source>
</evidence>
<evidence type="ECO:0000256" key="3">
    <source>
        <dbReference type="ARBA" id="ARBA00022737"/>
    </source>
</evidence>
<gene>
    <name evidence="5" type="ORF">U0C82_12185</name>
</gene>
<evidence type="ECO:0000256" key="2">
    <source>
        <dbReference type="ARBA" id="ARBA00022679"/>
    </source>
</evidence>
<name>A0ABU5I591_9HYPH</name>
<proteinExistence type="inferred from homology"/>
<comment type="caution">
    <text evidence="5">The sequence shown here is derived from an EMBL/GenBank/DDBJ whole genome shotgun (WGS) entry which is preliminary data.</text>
</comment>